<dbReference type="EMBL" id="BTSX01000003">
    <property type="protein sequence ID" value="GMS87920.1"/>
    <property type="molecule type" value="Genomic_DNA"/>
</dbReference>
<organism evidence="1 2">
    <name type="scientific">Pristionchus entomophagus</name>
    <dbReference type="NCBI Taxonomy" id="358040"/>
    <lineage>
        <taxon>Eukaryota</taxon>
        <taxon>Metazoa</taxon>
        <taxon>Ecdysozoa</taxon>
        <taxon>Nematoda</taxon>
        <taxon>Chromadorea</taxon>
        <taxon>Rhabditida</taxon>
        <taxon>Rhabditina</taxon>
        <taxon>Diplogasteromorpha</taxon>
        <taxon>Diplogasteroidea</taxon>
        <taxon>Neodiplogasteridae</taxon>
        <taxon>Pristionchus</taxon>
    </lineage>
</organism>
<keyword evidence="2" id="KW-1185">Reference proteome</keyword>
<dbReference type="Proteomes" id="UP001432027">
    <property type="component" value="Unassembled WGS sequence"/>
</dbReference>
<name>A0AAV5SXN6_9BILA</name>
<gene>
    <name evidence="1" type="ORF">PENTCL1PPCAC_10095</name>
</gene>
<protein>
    <submittedName>
        <fullName evidence="1">Uncharacterized protein</fullName>
    </submittedName>
</protein>
<dbReference type="AlphaFoldDB" id="A0AAV5SXN6"/>
<accession>A0AAV5SXN6</accession>
<proteinExistence type="predicted"/>
<sequence length="72" mass="8722">MLIYSVDMMGTLPKDEQFMPVPSSYDLPYMRILYATVEFAHHRNDDLSLNERLEQNAWRERAYIRNFHIHSF</sequence>
<evidence type="ECO:0000313" key="2">
    <source>
        <dbReference type="Proteomes" id="UP001432027"/>
    </source>
</evidence>
<comment type="caution">
    <text evidence="1">The sequence shown here is derived from an EMBL/GenBank/DDBJ whole genome shotgun (WGS) entry which is preliminary data.</text>
</comment>
<reference evidence="1" key="1">
    <citation type="submission" date="2023-10" db="EMBL/GenBank/DDBJ databases">
        <title>Genome assembly of Pristionchus species.</title>
        <authorList>
            <person name="Yoshida K."/>
            <person name="Sommer R.J."/>
        </authorList>
    </citation>
    <scope>NUCLEOTIDE SEQUENCE</scope>
    <source>
        <strain evidence="1">RS0144</strain>
    </source>
</reference>
<evidence type="ECO:0000313" key="1">
    <source>
        <dbReference type="EMBL" id="GMS87920.1"/>
    </source>
</evidence>